<dbReference type="RefSeq" id="WP_183458313.1">
    <property type="nucleotide sequence ID" value="NZ_JACHWZ010000005.1"/>
</dbReference>
<keyword evidence="2" id="KW-0472">Membrane</keyword>
<evidence type="ECO:0000256" key="2">
    <source>
        <dbReference type="SAM" id="Phobius"/>
    </source>
</evidence>
<gene>
    <name evidence="3" type="ORF">FHS09_001461</name>
</gene>
<protein>
    <submittedName>
        <fullName evidence="3">Type IV pilus assembly protein PilW</fullName>
    </submittedName>
</protein>
<keyword evidence="4" id="KW-1185">Reference proteome</keyword>
<evidence type="ECO:0000313" key="4">
    <source>
        <dbReference type="Proteomes" id="UP000535937"/>
    </source>
</evidence>
<evidence type="ECO:0000256" key="1">
    <source>
        <dbReference type="SAM" id="MobiDB-lite"/>
    </source>
</evidence>
<sequence length="344" mass="37352">MRMNSRQRGLSLIELMIGILLSSLLLLGVLQVFDSNRDTMRMQMAYSRAQESGRFAIDFLTREIRMADFWGCAPNKDSIQNHLDESDSDYKAAVHGEFGANGVRGKNNITSGTEGGKSVRANTDTLTLSGAENACGGTGRMVTGEALHVSPACDIQPGQIVLISNCKAGELMTITNVQASQTTGESGKRTLVHTGGRDGRDDKDEGWIKNLNPSPPLQEDYGTDSTILRPYSRTFFIANSDVTDTPSLFMSEDGRAAQELIPGIEDMQVRYGRDSTGNGVVDTWQDASNSPEQMEGVAVIRVQLLVASDGSVGVSKQKINGTEYTDGRLRKLYTATAKIRNRGI</sequence>
<dbReference type="Pfam" id="PF07963">
    <property type="entry name" value="N_methyl"/>
    <property type="match status" value="1"/>
</dbReference>
<feature type="transmembrane region" description="Helical" evidence="2">
    <location>
        <begin position="12"/>
        <end position="33"/>
    </location>
</feature>
<name>A0A7W4Z8J1_9GAMM</name>
<dbReference type="NCBIfam" id="TIGR02532">
    <property type="entry name" value="IV_pilin_GFxxxE"/>
    <property type="match status" value="1"/>
</dbReference>
<organism evidence="3 4">
    <name type="scientific">Microbulbifer rhizosphaerae</name>
    <dbReference type="NCBI Taxonomy" id="1562603"/>
    <lineage>
        <taxon>Bacteria</taxon>
        <taxon>Pseudomonadati</taxon>
        <taxon>Pseudomonadota</taxon>
        <taxon>Gammaproteobacteria</taxon>
        <taxon>Cellvibrionales</taxon>
        <taxon>Microbulbiferaceae</taxon>
        <taxon>Microbulbifer</taxon>
    </lineage>
</organism>
<keyword evidence="2" id="KW-1133">Transmembrane helix</keyword>
<dbReference type="InterPro" id="IPR012902">
    <property type="entry name" value="N_methyl_site"/>
</dbReference>
<accession>A0A7W4Z8J1</accession>
<dbReference type="Proteomes" id="UP000535937">
    <property type="component" value="Unassembled WGS sequence"/>
</dbReference>
<proteinExistence type="predicted"/>
<comment type="caution">
    <text evidence="3">The sequence shown here is derived from an EMBL/GenBank/DDBJ whole genome shotgun (WGS) entry which is preliminary data.</text>
</comment>
<feature type="region of interest" description="Disordered" evidence="1">
    <location>
        <begin position="182"/>
        <end position="223"/>
    </location>
</feature>
<keyword evidence="2" id="KW-0812">Transmembrane</keyword>
<dbReference type="InterPro" id="IPR032092">
    <property type="entry name" value="PilW"/>
</dbReference>
<dbReference type="EMBL" id="JACHWZ010000005">
    <property type="protein sequence ID" value="MBB3060642.1"/>
    <property type="molecule type" value="Genomic_DNA"/>
</dbReference>
<evidence type="ECO:0000313" key="3">
    <source>
        <dbReference type="EMBL" id="MBB3060642.1"/>
    </source>
</evidence>
<dbReference type="PROSITE" id="PS00409">
    <property type="entry name" value="PROKAR_NTER_METHYL"/>
    <property type="match status" value="1"/>
</dbReference>
<dbReference type="Pfam" id="PF16074">
    <property type="entry name" value="PilW"/>
    <property type="match status" value="1"/>
</dbReference>
<dbReference type="AlphaFoldDB" id="A0A7W4Z8J1"/>
<dbReference type="GO" id="GO:0043683">
    <property type="term" value="P:type IV pilus assembly"/>
    <property type="evidence" value="ECO:0007669"/>
    <property type="project" value="InterPro"/>
</dbReference>
<reference evidence="3 4" key="1">
    <citation type="submission" date="2020-08" db="EMBL/GenBank/DDBJ databases">
        <title>Genomic Encyclopedia of Type Strains, Phase III (KMG-III): the genomes of soil and plant-associated and newly described type strains.</title>
        <authorList>
            <person name="Whitman W."/>
        </authorList>
    </citation>
    <scope>NUCLEOTIDE SEQUENCE [LARGE SCALE GENOMIC DNA]</scope>
    <source>
        <strain evidence="3 4">CECT 8799</strain>
    </source>
</reference>
<feature type="compositionally biased region" description="Basic and acidic residues" evidence="1">
    <location>
        <begin position="195"/>
        <end position="207"/>
    </location>
</feature>